<dbReference type="InterPro" id="IPR006619">
    <property type="entry name" value="PGRP_domain_met/bac"/>
</dbReference>
<dbReference type="FunFam" id="3.40.80.10:FF:000001">
    <property type="entry name" value="Peptidoglycan recognition protein 1"/>
    <property type="match status" value="1"/>
</dbReference>
<dbReference type="Proteomes" id="UP000053105">
    <property type="component" value="Unassembled WGS sequence"/>
</dbReference>
<comment type="similarity">
    <text evidence="1">Belongs to the N-acetylmuramoyl-L-alanine amidase 2 family.</text>
</comment>
<dbReference type="CDD" id="cd06583">
    <property type="entry name" value="PGRP"/>
    <property type="match status" value="1"/>
</dbReference>
<dbReference type="STRING" id="166423.A0A0M8ZV05"/>
<evidence type="ECO:0000256" key="1">
    <source>
        <dbReference type="ARBA" id="ARBA00007553"/>
    </source>
</evidence>
<evidence type="ECO:0000256" key="4">
    <source>
        <dbReference type="SAM" id="MobiDB-lite"/>
    </source>
</evidence>
<gene>
    <name evidence="8" type="ORF">WN51_03824</name>
</gene>
<feature type="transmembrane region" description="Helical" evidence="5">
    <location>
        <begin position="228"/>
        <end position="251"/>
    </location>
</feature>
<dbReference type="AlphaFoldDB" id="A0A0M8ZV05"/>
<dbReference type="EMBL" id="KQ435835">
    <property type="protein sequence ID" value="KOX71517.1"/>
    <property type="molecule type" value="Genomic_DNA"/>
</dbReference>
<keyword evidence="5" id="KW-1133">Transmembrane helix</keyword>
<feature type="region of interest" description="Disordered" evidence="4">
    <location>
        <begin position="60"/>
        <end position="80"/>
    </location>
</feature>
<evidence type="ECO:0000259" key="7">
    <source>
        <dbReference type="SMART" id="SM00701"/>
    </source>
</evidence>
<dbReference type="InterPro" id="IPR036505">
    <property type="entry name" value="Amidase/PGRP_sf"/>
</dbReference>
<dbReference type="PANTHER" id="PTHR11022:SF41">
    <property type="entry name" value="PEPTIDOGLYCAN-RECOGNITION PROTEIN LC-RELATED"/>
    <property type="match status" value="1"/>
</dbReference>
<dbReference type="GO" id="GO:0045087">
    <property type="term" value="P:innate immune response"/>
    <property type="evidence" value="ECO:0007669"/>
    <property type="project" value="UniProtKB-KW"/>
</dbReference>
<keyword evidence="5" id="KW-0472">Membrane</keyword>
<evidence type="ECO:0000256" key="5">
    <source>
        <dbReference type="SAM" id="Phobius"/>
    </source>
</evidence>
<feature type="domain" description="N-acetylmuramoyl-L-alanine amidase" evidence="6">
    <location>
        <begin position="290"/>
        <end position="427"/>
    </location>
</feature>
<keyword evidence="9" id="KW-1185">Reference proteome</keyword>
<evidence type="ECO:0000313" key="8">
    <source>
        <dbReference type="EMBL" id="KOX71517.1"/>
    </source>
</evidence>
<dbReference type="GO" id="GO:0008270">
    <property type="term" value="F:zinc ion binding"/>
    <property type="evidence" value="ECO:0007669"/>
    <property type="project" value="InterPro"/>
</dbReference>
<feature type="compositionally biased region" description="Acidic residues" evidence="4">
    <location>
        <begin position="69"/>
        <end position="80"/>
    </location>
</feature>
<dbReference type="OrthoDB" id="10001926at2759"/>
<evidence type="ECO:0000259" key="6">
    <source>
        <dbReference type="SMART" id="SM00644"/>
    </source>
</evidence>
<dbReference type="InterPro" id="IPR002502">
    <property type="entry name" value="Amidase_domain"/>
</dbReference>
<dbReference type="SMART" id="SM00644">
    <property type="entry name" value="Ami_2"/>
    <property type="match status" value="1"/>
</dbReference>
<keyword evidence="2" id="KW-0399">Innate immunity</keyword>
<organism evidence="8 9">
    <name type="scientific">Melipona quadrifasciata</name>
    <dbReference type="NCBI Taxonomy" id="166423"/>
    <lineage>
        <taxon>Eukaryota</taxon>
        <taxon>Metazoa</taxon>
        <taxon>Ecdysozoa</taxon>
        <taxon>Arthropoda</taxon>
        <taxon>Hexapoda</taxon>
        <taxon>Insecta</taxon>
        <taxon>Pterygota</taxon>
        <taxon>Neoptera</taxon>
        <taxon>Endopterygota</taxon>
        <taxon>Hymenoptera</taxon>
        <taxon>Apocrita</taxon>
        <taxon>Aculeata</taxon>
        <taxon>Apoidea</taxon>
        <taxon>Anthophila</taxon>
        <taxon>Apidae</taxon>
        <taxon>Melipona</taxon>
    </lineage>
</organism>
<dbReference type="InterPro" id="IPR015510">
    <property type="entry name" value="PGRP"/>
</dbReference>
<dbReference type="SUPFAM" id="SSF55846">
    <property type="entry name" value="N-acetylmuramoyl-L-alanine amidase-like"/>
    <property type="match status" value="1"/>
</dbReference>
<accession>A0A0M8ZV05</accession>
<evidence type="ECO:0000256" key="2">
    <source>
        <dbReference type="ARBA" id="ARBA00022588"/>
    </source>
</evidence>
<evidence type="ECO:0000313" key="9">
    <source>
        <dbReference type="Proteomes" id="UP000053105"/>
    </source>
</evidence>
<protein>
    <submittedName>
        <fullName evidence="8">Peptidoglycan-recognition protein LF</fullName>
    </submittedName>
</protein>
<keyword evidence="3" id="KW-0391">Immunity</keyword>
<dbReference type="Gene3D" id="3.40.80.10">
    <property type="entry name" value="Peptidoglycan recognition protein-like"/>
    <property type="match status" value="1"/>
</dbReference>
<reference evidence="8 9" key="1">
    <citation type="submission" date="2015-07" db="EMBL/GenBank/DDBJ databases">
        <title>The genome of Melipona quadrifasciata.</title>
        <authorList>
            <person name="Pan H."/>
            <person name="Kapheim K."/>
        </authorList>
    </citation>
    <scope>NUCLEOTIDE SEQUENCE [LARGE SCALE GENOMIC DNA]</scope>
    <source>
        <strain evidence="8">0111107301</strain>
        <tissue evidence="8">Whole body</tissue>
    </source>
</reference>
<dbReference type="GO" id="GO:0008745">
    <property type="term" value="F:N-acetylmuramoyl-L-alanine amidase activity"/>
    <property type="evidence" value="ECO:0007669"/>
    <property type="project" value="InterPro"/>
</dbReference>
<dbReference type="PANTHER" id="PTHR11022">
    <property type="entry name" value="PEPTIDOGLYCAN RECOGNITION PROTEIN"/>
    <property type="match status" value="1"/>
</dbReference>
<dbReference type="GO" id="GO:0009253">
    <property type="term" value="P:peptidoglycan catabolic process"/>
    <property type="evidence" value="ECO:0007669"/>
    <property type="project" value="InterPro"/>
</dbReference>
<dbReference type="SMART" id="SM00701">
    <property type="entry name" value="PGRP"/>
    <property type="match status" value="1"/>
</dbReference>
<name>A0A0M8ZV05_9HYME</name>
<keyword evidence="5" id="KW-0812">Transmembrane</keyword>
<feature type="domain" description="Peptidoglycan recognition protein family" evidence="7">
    <location>
        <begin position="278"/>
        <end position="421"/>
    </location>
</feature>
<proteinExistence type="inferred from homology"/>
<sequence>MGMVTLVQEHEQTDENQYLKNRNQINNASIEDRDNKNCRCEIVHSSVDTAISVAGNGSFAGSSTQCSNIEDDSEDDETDIDEGDWVPDLPVPTVFQHQEVITTDGNVVLPNADVPNFGDVRVKNSTNVHLGNKTFYKGPVTIKQFVYTNPTSIQESDTVKSDNVQTSNANTFNLSTAKENSSENNSILSQRLDNDWLNSECSEINTISYYRTKSADDRLIKRLWTWQCAAFLCILTLVVLVTVGVIANVYLIRNSTIPSTPIFPQIPDSGFGDKIKNVRFIERNEWGAQPPATDLIKMNLPVPYVIISHTVTEFCETQSECIFFVRNMQTYHIESRKWSDISYNFLVGGDGYVYVGRSWDYMGAHAFGFNNRSIGISFIGTFNTVVPPKSQLYAAQRIIELGVENGKIAPDYKLLGHRQVSRTLSPGNALYSVIQTWPHWSPTP</sequence>
<dbReference type="Pfam" id="PF01510">
    <property type="entry name" value="Amidase_2"/>
    <property type="match status" value="1"/>
</dbReference>
<evidence type="ECO:0000256" key="3">
    <source>
        <dbReference type="ARBA" id="ARBA00022859"/>
    </source>
</evidence>